<dbReference type="GO" id="GO:0005886">
    <property type="term" value="C:plasma membrane"/>
    <property type="evidence" value="ECO:0007669"/>
    <property type="project" value="TreeGrafter"/>
</dbReference>
<dbReference type="Gene3D" id="2.40.30.170">
    <property type="match status" value="1"/>
</dbReference>
<protein>
    <submittedName>
        <fullName evidence="9">Efflux RND transporter periplasmic adaptor subunit</fullName>
    </submittedName>
</protein>
<dbReference type="PANTHER" id="PTHR30158">
    <property type="entry name" value="ACRA/E-RELATED COMPONENT OF DRUG EFFLUX TRANSPORTER"/>
    <property type="match status" value="1"/>
</dbReference>
<dbReference type="PROSITE" id="PS51257">
    <property type="entry name" value="PROKAR_LIPOPROTEIN"/>
    <property type="match status" value="1"/>
</dbReference>
<dbReference type="EMBL" id="JABBGK010000004">
    <property type="protein sequence ID" value="NML75957.1"/>
    <property type="molecule type" value="Genomic_DNA"/>
</dbReference>
<evidence type="ECO:0000256" key="3">
    <source>
        <dbReference type="SAM" id="Coils"/>
    </source>
</evidence>
<dbReference type="Proteomes" id="UP000541470">
    <property type="component" value="Unassembled WGS sequence"/>
</dbReference>
<dbReference type="Gene3D" id="2.40.50.100">
    <property type="match status" value="1"/>
</dbReference>
<feature type="chain" id="PRO_5031099415" evidence="4">
    <location>
        <begin position="20"/>
        <end position="406"/>
    </location>
</feature>
<keyword evidence="10" id="KW-1185">Reference proteome</keyword>
<dbReference type="Pfam" id="PF25917">
    <property type="entry name" value="BSH_RND"/>
    <property type="match status" value="1"/>
</dbReference>
<keyword evidence="3" id="KW-0175">Coiled coil</keyword>
<dbReference type="GO" id="GO:0030313">
    <property type="term" value="C:cell envelope"/>
    <property type="evidence" value="ECO:0007669"/>
    <property type="project" value="UniProtKB-SubCell"/>
</dbReference>
<evidence type="ECO:0000259" key="6">
    <source>
        <dbReference type="Pfam" id="PF25917"/>
    </source>
</evidence>
<feature type="domain" description="Multidrug resistance protein MdtA-like alpha-helical hairpin" evidence="5">
    <location>
        <begin position="110"/>
        <end position="178"/>
    </location>
</feature>
<feature type="domain" description="Multidrug resistance protein MdtA-like beta-barrel" evidence="7">
    <location>
        <begin position="215"/>
        <end position="306"/>
    </location>
</feature>
<reference evidence="9 10" key="1">
    <citation type="submission" date="2020-04" db="EMBL/GenBank/DDBJ databases">
        <title>Rhizobium sp. S-51 isolated from soil.</title>
        <authorList>
            <person name="Dahal R.H."/>
        </authorList>
    </citation>
    <scope>NUCLEOTIDE SEQUENCE [LARGE SCALE GENOMIC DNA]</scope>
    <source>
        <strain evidence="9 10">S-51</strain>
    </source>
</reference>
<dbReference type="GO" id="GO:0015721">
    <property type="term" value="P:bile acid and bile salt transport"/>
    <property type="evidence" value="ECO:0007669"/>
    <property type="project" value="TreeGrafter"/>
</dbReference>
<evidence type="ECO:0000256" key="1">
    <source>
        <dbReference type="ARBA" id="ARBA00004196"/>
    </source>
</evidence>
<evidence type="ECO:0000256" key="2">
    <source>
        <dbReference type="ARBA" id="ARBA00009477"/>
    </source>
</evidence>
<gene>
    <name evidence="9" type="ORF">HHL25_17635</name>
</gene>
<dbReference type="InterPro" id="IPR006143">
    <property type="entry name" value="RND_pump_MFP"/>
</dbReference>
<dbReference type="InterPro" id="IPR058626">
    <property type="entry name" value="MdtA-like_b-barrel"/>
</dbReference>
<evidence type="ECO:0000259" key="5">
    <source>
        <dbReference type="Pfam" id="PF25876"/>
    </source>
</evidence>
<evidence type="ECO:0000313" key="9">
    <source>
        <dbReference type="EMBL" id="NML75957.1"/>
    </source>
</evidence>
<accession>A0A7Y0FWX7</accession>
<dbReference type="PANTHER" id="PTHR30158:SF3">
    <property type="entry name" value="MULTIDRUG EFFLUX PUMP SUBUNIT ACRA-RELATED"/>
    <property type="match status" value="1"/>
</dbReference>
<comment type="subcellular location">
    <subcellularLocation>
        <location evidence="1">Cell envelope</location>
    </subcellularLocation>
</comment>
<evidence type="ECO:0000313" key="10">
    <source>
        <dbReference type="Proteomes" id="UP000541470"/>
    </source>
</evidence>
<dbReference type="AlphaFoldDB" id="A0A7Y0FWX7"/>
<dbReference type="Pfam" id="PF25967">
    <property type="entry name" value="RND-MFP_C"/>
    <property type="match status" value="1"/>
</dbReference>
<dbReference type="GO" id="GO:0046677">
    <property type="term" value="P:response to antibiotic"/>
    <property type="evidence" value="ECO:0007669"/>
    <property type="project" value="TreeGrafter"/>
</dbReference>
<feature type="domain" description="Multidrug resistance protein MdtA-like C-terminal permuted SH3" evidence="8">
    <location>
        <begin position="312"/>
        <end position="370"/>
    </location>
</feature>
<dbReference type="Gene3D" id="2.40.420.20">
    <property type="match status" value="1"/>
</dbReference>
<evidence type="ECO:0000256" key="4">
    <source>
        <dbReference type="SAM" id="SignalP"/>
    </source>
</evidence>
<keyword evidence="4" id="KW-0732">Signal</keyword>
<dbReference type="GO" id="GO:0015562">
    <property type="term" value="F:efflux transmembrane transporter activity"/>
    <property type="evidence" value="ECO:0007669"/>
    <property type="project" value="InterPro"/>
</dbReference>
<dbReference type="RefSeq" id="WP_169594081.1">
    <property type="nucleotide sequence ID" value="NZ_JABBGK010000004.1"/>
</dbReference>
<feature type="signal peptide" evidence="4">
    <location>
        <begin position="1"/>
        <end position="19"/>
    </location>
</feature>
<dbReference type="InterPro" id="IPR058625">
    <property type="entry name" value="MdtA-like_BSH"/>
</dbReference>
<dbReference type="Pfam" id="PF25876">
    <property type="entry name" value="HH_MFP_RND"/>
    <property type="match status" value="1"/>
</dbReference>
<evidence type="ECO:0000259" key="7">
    <source>
        <dbReference type="Pfam" id="PF25944"/>
    </source>
</evidence>
<dbReference type="Pfam" id="PF25944">
    <property type="entry name" value="Beta-barrel_RND"/>
    <property type="match status" value="1"/>
</dbReference>
<name>A0A7Y0FWX7_9HYPH</name>
<evidence type="ECO:0000259" key="8">
    <source>
        <dbReference type="Pfam" id="PF25967"/>
    </source>
</evidence>
<comment type="caution">
    <text evidence="9">The sequence shown here is derived from an EMBL/GenBank/DDBJ whole genome shotgun (WGS) entry which is preliminary data.</text>
</comment>
<sequence>MNRHIKLTSALLLLSAVLAGCNDAGTAGNGAAGAGAGAERPPSPVSVVVLKKAVQPLTTLLPGRASAFQVAEIRPRVSGIIKEIAFKEGSEVKAGDVLYKIEDDTYQAEVAQAKASLAKAEASVPSAEANLARYERLVNSGATQIEFENAKVTLLQARADVAQARAALNVSQINLDLTEITAPFEGVTNTSKFSIGNVVTANQSDALMTLRRLDPIYIDLTESSANLLRLRQEIAAGRMNKNENDATADIRLTLEDGIEYPHAGKLDMSEMAVSETTGTYSIRAVFDNPDNLILPGMYVRASVTVGSEDGYLIPQRAATRNARGELTAKFVTAENKVETRTFVNSHISGNSWLVTDGIADGDKLIVDGFQWIGDGATVAPVEATVDASGFVVEAPKAQDAAPAAKP</sequence>
<proteinExistence type="inferred from homology"/>
<dbReference type="SUPFAM" id="SSF111369">
    <property type="entry name" value="HlyD-like secretion proteins"/>
    <property type="match status" value="1"/>
</dbReference>
<comment type="similarity">
    <text evidence="2">Belongs to the membrane fusion protein (MFP) (TC 8.A.1) family.</text>
</comment>
<dbReference type="InterPro" id="IPR058624">
    <property type="entry name" value="MdtA-like_HH"/>
</dbReference>
<dbReference type="Gene3D" id="1.10.287.470">
    <property type="entry name" value="Helix hairpin bin"/>
    <property type="match status" value="1"/>
</dbReference>
<dbReference type="InterPro" id="IPR058627">
    <property type="entry name" value="MdtA-like_C"/>
</dbReference>
<feature type="domain" description="Multidrug resistance protein MdtA-like barrel-sandwich hybrid" evidence="6">
    <location>
        <begin position="70"/>
        <end position="209"/>
    </location>
</feature>
<feature type="coiled-coil region" evidence="3">
    <location>
        <begin position="110"/>
        <end position="137"/>
    </location>
</feature>
<organism evidence="9 10">
    <name type="scientific">Rhizobium terricola</name>
    <dbReference type="NCBI Taxonomy" id="2728849"/>
    <lineage>
        <taxon>Bacteria</taxon>
        <taxon>Pseudomonadati</taxon>
        <taxon>Pseudomonadota</taxon>
        <taxon>Alphaproteobacteria</taxon>
        <taxon>Hyphomicrobiales</taxon>
        <taxon>Rhizobiaceae</taxon>
        <taxon>Rhizobium/Agrobacterium group</taxon>
        <taxon>Rhizobium</taxon>
    </lineage>
</organism>
<dbReference type="NCBIfam" id="TIGR01730">
    <property type="entry name" value="RND_mfp"/>
    <property type="match status" value="1"/>
</dbReference>